<gene>
    <name evidence="2" type="ORF">E5161_09245</name>
</gene>
<organism evidence="2 3">
    <name type="scientific">Cohnella pontilimi</name>
    <dbReference type="NCBI Taxonomy" id="2564100"/>
    <lineage>
        <taxon>Bacteria</taxon>
        <taxon>Bacillati</taxon>
        <taxon>Bacillota</taxon>
        <taxon>Bacilli</taxon>
        <taxon>Bacillales</taxon>
        <taxon>Paenibacillaceae</taxon>
        <taxon>Cohnella</taxon>
    </lineage>
</organism>
<keyword evidence="3" id="KW-1185">Reference proteome</keyword>
<dbReference type="AlphaFoldDB" id="A0A4U0FD57"/>
<comment type="caution">
    <text evidence="2">The sequence shown here is derived from an EMBL/GenBank/DDBJ whole genome shotgun (WGS) entry which is preliminary data.</text>
</comment>
<protein>
    <submittedName>
        <fullName evidence="2">DUF1904 family protein</fullName>
    </submittedName>
</protein>
<dbReference type="RefSeq" id="WP_136777439.1">
    <property type="nucleotide sequence ID" value="NZ_SUPK01000004.1"/>
</dbReference>
<evidence type="ECO:0000313" key="2">
    <source>
        <dbReference type="EMBL" id="TJY42184.1"/>
    </source>
</evidence>
<dbReference type="Gene3D" id="3.30.429.10">
    <property type="entry name" value="Macrophage Migration Inhibitory Factor"/>
    <property type="match status" value="1"/>
</dbReference>
<reference evidence="2 3" key="1">
    <citation type="submission" date="2019-04" db="EMBL/GenBank/DDBJ databases">
        <title>Cohnella sp. nov., isolated from soil.</title>
        <authorList>
            <person name="Kim W."/>
        </authorList>
    </citation>
    <scope>NUCLEOTIDE SEQUENCE [LARGE SCALE GENOMIC DNA]</scope>
    <source>
        <strain evidence="2 3">CAU 1483</strain>
    </source>
</reference>
<dbReference type="InterPro" id="IPR015017">
    <property type="entry name" value="DUF1904"/>
</dbReference>
<dbReference type="Pfam" id="PF08921">
    <property type="entry name" value="DUF1904"/>
    <property type="match status" value="1"/>
</dbReference>
<feature type="region of interest" description="Disordered" evidence="1">
    <location>
        <begin position="135"/>
        <end position="156"/>
    </location>
</feature>
<accession>A0A4U0FD57</accession>
<dbReference type="EMBL" id="SUPK01000004">
    <property type="protein sequence ID" value="TJY42184.1"/>
    <property type="molecule type" value="Genomic_DNA"/>
</dbReference>
<dbReference type="InterPro" id="IPR014347">
    <property type="entry name" value="Tautomerase/MIF_sf"/>
</dbReference>
<evidence type="ECO:0000313" key="3">
    <source>
        <dbReference type="Proteomes" id="UP000309673"/>
    </source>
</evidence>
<proteinExistence type="predicted"/>
<sequence length="156" mass="17482">MPHLLIRGLSVEQVRQISSPLVNELSELCGCPSDHFVLECLHTTAVFDGEIAASYPFVEVAWFERGSEVRGRFAKIVDRHVRALGVPEAEIAFRTYREDAYYINGEPAGAGEEDLQQQMQTLRDTNARLLSQLQKARKASASDSSMSSRLRDALRE</sequence>
<dbReference type="SUPFAM" id="SSF55331">
    <property type="entry name" value="Tautomerase/MIF"/>
    <property type="match status" value="1"/>
</dbReference>
<evidence type="ECO:0000256" key="1">
    <source>
        <dbReference type="SAM" id="MobiDB-lite"/>
    </source>
</evidence>
<name>A0A4U0FD57_9BACL</name>
<dbReference type="Proteomes" id="UP000309673">
    <property type="component" value="Unassembled WGS sequence"/>
</dbReference>
<dbReference type="OrthoDB" id="5587545at2"/>
<feature type="compositionally biased region" description="Low complexity" evidence="1">
    <location>
        <begin position="139"/>
        <end position="148"/>
    </location>
</feature>